<protein>
    <submittedName>
        <fullName evidence="1">Uncharacterized protein</fullName>
    </submittedName>
</protein>
<accession>A0ACD4ZWT0</accession>
<name>A0ACD4ZWT0_9ACTN</name>
<keyword evidence="2" id="KW-1185">Reference proteome</keyword>
<dbReference type="EMBL" id="CP109109">
    <property type="protein sequence ID" value="WSC02748.1"/>
    <property type="molecule type" value="Genomic_DNA"/>
</dbReference>
<proteinExistence type="predicted"/>
<sequence length="54" mass="5470">MGLDQRVTRPSEAGGLRGSAGQGRLQRLFELLAVAVSLTTVLSSAGTVAGLLGM</sequence>
<evidence type="ECO:0000313" key="2">
    <source>
        <dbReference type="Proteomes" id="UP001348369"/>
    </source>
</evidence>
<reference evidence="1" key="1">
    <citation type="submission" date="2022-10" db="EMBL/GenBank/DDBJ databases">
        <title>The complete genomes of actinobacterial strains from the NBC collection.</title>
        <authorList>
            <person name="Joergensen T.S."/>
            <person name="Alvarez Arevalo M."/>
            <person name="Sterndorff E.B."/>
            <person name="Faurdal D."/>
            <person name="Vuksanovic O."/>
            <person name="Mourched A.-S."/>
            <person name="Charusanti P."/>
            <person name="Shaw S."/>
            <person name="Blin K."/>
            <person name="Weber T."/>
        </authorList>
    </citation>
    <scope>NUCLEOTIDE SEQUENCE</scope>
    <source>
        <strain evidence="1">NBC 01771</strain>
    </source>
</reference>
<organism evidence="1 2">
    <name type="scientific">Streptomyces scopuliridis</name>
    <dbReference type="NCBI Taxonomy" id="452529"/>
    <lineage>
        <taxon>Bacteria</taxon>
        <taxon>Bacillati</taxon>
        <taxon>Actinomycetota</taxon>
        <taxon>Actinomycetes</taxon>
        <taxon>Kitasatosporales</taxon>
        <taxon>Streptomycetaceae</taxon>
        <taxon>Streptomyces</taxon>
    </lineage>
</organism>
<dbReference type="Proteomes" id="UP001348369">
    <property type="component" value="Chromosome"/>
</dbReference>
<gene>
    <name evidence="1" type="ORF">OG835_41025</name>
</gene>
<evidence type="ECO:0000313" key="1">
    <source>
        <dbReference type="EMBL" id="WSC02748.1"/>
    </source>
</evidence>